<dbReference type="Proteomes" id="UP000887576">
    <property type="component" value="Unplaced"/>
</dbReference>
<proteinExistence type="predicted"/>
<dbReference type="WBParaSite" id="JU765_v2.g16374.t1">
    <property type="protein sequence ID" value="JU765_v2.g16374.t1"/>
    <property type="gene ID" value="JU765_v2.g16374"/>
</dbReference>
<organism evidence="1 2">
    <name type="scientific">Panagrolaimus sp. JU765</name>
    <dbReference type="NCBI Taxonomy" id="591449"/>
    <lineage>
        <taxon>Eukaryota</taxon>
        <taxon>Metazoa</taxon>
        <taxon>Ecdysozoa</taxon>
        <taxon>Nematoda</taxon>
        <taxon>Chromadorea</taxon>
        <taxon>Rhabditida</taxon>
        <taxon>Tylenchina</taxon>
        <taxon>Panagrolaimomorpha</taxon>
        <taxon>Panagrolaimoidea</taxon>
        <taxon>Panagrolaimidae</taxon>
        <taxon>Panagrolaimus</taxon>
    </lineage>
</organism>
<accession>A0AC34QHB4</accession>
<reference evidence="2" key="1">
    <citation type="submission" date="2022-11" db="UniProtKB">
        <authorList>
            <consortium name="WormBaseParasite"/>
        </authorList>
    </citation>
    <scope>IDENTIFICATION</scope>
</reference>
<evidence type="ECO:0000313" key="1">
    <source>
        <dbReference type="Proteomes" id="UP000887576"/>
    </source>
</evidence>
<sequence>MFSRTVLKNMVYLYKVSALSMDDEAAGSLSASKSEAHARPSLELPPLERFNDWVRCICVVTFDLELGQVIETIYPGDVELTPQEKLNICYLSFPDSNSGYAQDTSYHFRIKQQSVSSLTVAQQSFSHQAPDFLNVDSTWLYGFVHFRQKKNPNLPRGYYQKSLVVLTFLPLFGLYSYLVDTVATGFFEHGESAIESACHHIDHWPLPEPGETLSLPFMGSVIHCRIPLRSDVPQRQLFLNSSAFSASSIPLILLPTIHETNFYNSVKTALTHVQIFWELVLLNEPLVVMAPTPVCCSQIVQSLTSIIWPLNYSADYRPFFTIHDSDFVEITSKINHGGIILGVTNPFFSKTLRDWPHILRVGDPNGGELSSAEKLFRKAWDGKTLETKPGLYSQYKPYLTTDKSLFKKLCKVGSRPDNVQNAILRRHFLELTQCFMIPLERYLSSLMPLRKQISPFKALPQAKPFCFEDFLVFLNQSGPVLAAGVKGDWEGLYRKFVETKNFAGWLKSRMEDVDQQLRDTHLEILCNTDLSRENISTREQVEIVDLVLKIRDKLKDLDVKQHEKKQKLQSQLNSVLRSVDDELKSLLLSNGALSDAFDLVYADS</sequence>
<name>A0AC34QHB4_9BILA</name>
<protein>
    <submittedName>
        <fullName evidence="2">UDENN domain-containing protein</fullName>
    </submittedName>
</protein>
<evidence type="ECO:0000313" key="2">
    <source>
        <dbReference type="WBParaSite" id="JU765_v2.g16374.t1"/>
    </source>
</evidence>